<reference evidence="8" key="1">
    <citation type="submission" date="2015-04" db="EMBL/GenBank/DDBJ databases">
        <authorList>
            <person name="Syromyatnikov M.Y."/>
            <person name="Popov V.N."/>
        </authorList>
    </citation>
    <scope>NUCLEOTIDE SEQUENCE</scope>
    <source>
        <strain evidence="8">MO-1</strain>
    </source>
</reference>
<dbReference type="PIRSF" id="PIRSF000770">
    <property type="entry name" value="RNA_pol_sigma-SigE/K"/>
    <property type="match status" value="1"/>
</dbReference>
<dbReference type="EMBL" id="LO017727">
    <property type="protein sequence ID" value="CRH06999.1"/>
    <property type="molecule type" value="Genomic_DNA"/>
</dbReference>
<dbReference type="InterPro" id="IPR012845">
    <property type="entry name" value="RNA_pol_sigma_FliA_WhiG"/>
</dbReference>
<proteinExistence type="predicted"/>
<keyword evidence="4" id="KW-0804">Transcription</keyword>
<dbReference type="Gene3D" id="1.20.140.160">
    <property type="match status" value="1"/>
</dbReference>
<evidence type="ECO:0000259" key="6">
    <source>
        <dbReference type="Pfam" id="PF04542"/>
    </source>
</evidence>
<evidence type="ECO:0000256" key="3">
    <source>
        <dbReference type="ARBA" id="ARBA00023125"/>
    </source>
</evidence>
<feature type="domain" description="RNA polymerase sigma-70 region 4" evidence="7">
    <location>
        <begin position="201"/>
        <end position="249"/>
    </location>
</feature>
<dbReference type="GO" id="GO:0003899">
    <property type="term" value="F:DNA-directed RNA polymerase activity"/>
    <property type="evidence" value="ECO:0007669"/>
    <property type="project" value="InterPro"/>
</dbReference>
<dbReference type="InterPro" id="IPR013324">
    <property type="entry name" value="RNA_pol_sigma_r3/r4-like"/>
</dbReference>
<dbReference type="AlphaFoldDB" id="A0A1S7LLH2"/>
<evidence type="ECO:0000256" key="4">
    <source>
        <dbReference type="ARBA" id="ARBA00023163"/>
    </source>
</evidence>
<dbReference type="GO" id="GO:0006352">
    <property type="term" value="P:DNA-templated transcription initiation"/>
    <property type="evidence" value="ECO:0007669"/>
    <property type="project" value="InterPro"/>
</dbReference>
<dbReference type="NCBIfam" id="TIGR02479">
    <property type="entry name" value="FliA_WhiG"/>
    <property type="match status" value="1"/>
</dbReference>
<dbReference type="InterPro" id="IPR013325">
    <property type="entry name" value="RNA_pol_sigma_r2"/>
</dbReference>
<feature type="domain" description="RNA polymerase sigma-70 region 2" evidence="6">
    <location>
        <begin position="31"/>
        <end position="101"/>
    </location>
</feature>
<dbReference type="NCBIfam" id="NF005413">
    <property type="entry name" value="PRK06986.1"/>
    <property type="match status" value="1"/>
</dbReference>
<dbReference type="InterPro" id="IPR007624">
    <property type="entry name" value="RNA_pol_sigma70_r3"/>
</dbReference>
<dbReference type="SUPFAM" id="SSF88659">
    <property type="entry name" value="Sigma3 and sigma4 domains of RNA polymerase sigma factors"/>
    <property type="match status" value="2"/>
</dbReference>
<keyword evidence="2" id="KW-0731">Sigma factor</keyword>
<dbReference type="Pfam" id="PF04539">
    <property type="entry name" value="Sigma70_r3"/>
    <property type="match status" value="1"/>
</dbReference>
<gene>
    <name evidence="8" type="primary">fliA</name>
    <name evidence="8" type="ORF">MAGMO_2852</name>
</gene>
<dbReference type="GO" id="GO:0003677">
    <property type="term" value="F:DNA binding"/>
    <property type="evidence" value="ECO:0007669"/>
    <property type="project" value="UniProtKB-KW"/>
</dbReference>
<dbReference type="GO" id="GO:0016987">
    <property type="term" value="F:sigma factor activity"/>
    <property type="evidence" value="ECO:0007669"/>
    <property type="project" value="UniProtKB-KW"/>
</dbReference>
<dbReference type="Pfam" id="PF04542">
    <property type="entry name" value="Sigma70_r2"/>
    <property type="match status" value="1"/>
</dbReference>
<evidence type="ECO:0000256" key="1">
    <source>
        <dbReference type="ARBA" id="ARBA00023015"/>
    </source>
</evidence>
<dbReference type="CDD" id="cd06171">
    <property type="entry name" value="Sigma70_r4"/>
    <property type="match status" value="1"/>
</dbReference>
<dbReference type="Gene3D" id="1.10.1740.10">
    <property type="match status" value="1"/>
</dbReference>
<dbReference type="InterPro" id="IPR014284">
    <property type="entry name" value="RNA_pol_sigma-70_dom"/>
</dbReference>
<evidence type="ECO:0000313" key="8">
    <source>
        <dbReference type="EMBL" id="CRH06999.1"/>
    </source>
</evidence>
<protein>
    <submittedName>
        <fullName evidence="8">RNA polymerase, sigma 28 (Sigma F) factor</fullName>
    </submittedName>
</protein>
<organism evidence="8">
    <name type="scientific">Magnetococcus massalia (strain MO-1)</name>
    <dbReference type="NCBI Taxonomy" id="451514"/>
    <lineage>
        <taxon>Bacteria</taxon>
        <taxon>Pseudomonadati</taxon>
        <taxon>Pseudomonadota</taxon>
        <taxon>Magnetococcia</taxon>
        <taxon>Magnetococcales</taxon>
        <taxon>Magnetococcaceae</taxon>
        <taxon>Magnetococcus</taxon>
    </lineage>
</organism>
<dbReference type="SUPFAM" id="SSF88946">
    <property type="entry name" value="Sigma2 domain of RNA polymerase sigma factors"/>
    <property type="match status" value="1"/>
</dbReference>
<evidence type="ECO:0000259" key="7">
    <source>
        <dbReference type="Pfam" id="PF04545"/>
    </source>
</evidence>
<evidence type="ECO:0000256" key="2">
    <source>
        <dbReference type="ARBA" id="ARBA00023082"/>
    </source>
</evidence>
<dbReference type="PANTHER" id="PTHR30385">
    <property type="entry name" value="SIGMA FACTOR F FLAGELLAR"/>
    <property type="match status" value="1"/>
</dbReference>
<keyword evidence="1" id="KW-0805">Transcription regulation</keyword>
<accession>A0A1S7LLH2</accession>
<dbReference type="NCBIfam" id="TIGR02937">
    <property type="entry name" value="sigma70-ECF"/>
    <property type="match status" value="1"/>
</dbReference>
<name>A0A1S7LLH2_MAGMO</name>
<dbReference type="PRINTS" id="PR00046">
    <property type="entry name" value="SIGMA70FCT"/>
</dbReference>
<dbReference type="InterPro" id="IPR007627">
    <property type="entry name" value="RNA_pol_sigma70_r2"/>
</dbReference>
<dbReference type="PANTHER" id="PTHR30385:SF7">
    <property type="entry name" value="RNA POLYMERASE SIGMA FACTOR FLIA"/>
    <property type="match status" value="1"/>
</dbReference>
<evidence type="ECO:0000259" key="5">
    <source>
        <dbReference type="Pfam" id="PF04539"/>
    </source>
</evidence>
<dbReference type="InterPro" id="IPR007630">
    <property type="entry name" value="RNA_pol_sigma70_r4"/>
</dbReference>
<keyword evidence="3" id="KW-0238">DNA-binding</keyword>
<dbReference type="Pfam" id="PF04545">
    <property type="entry name" value="Sigma70_r4"/>
    <property type="match status" value="1"/>
</dbReference>
<sequence length="263" mass="29963">MSIMNMHKPDLSKSQVTAEDWNSLTREQIILKFAPLVRYVAGRIAMKLPQSVDLDDLYQVGVLGLIDAVSKFDPERGIKFQTYAEFRIRGAILDELRAIDWVPRQLRQNATAIQEAYSNLEAKHGRPADDAEVAESLGLSITEFHEQLDQVRGISIISFEDIRPNTDDEEWDVLEVLADPSVEDPVETIGLMELREAMADAIDTLPEKERLVVTLYYFEELTMNEIGDVLGLTESRISQLHSKAALRMRARIKRFFNRKGDVE</sequence>
<feature type="domain" description="RNA polymerase sigma-70 region 3" evidence="5">
    <location>
        <begin position="112"/>
        <end position="187"/>
    </location>
</feature>
<dbReference type="InterPro" id="IPR000943">
    <property type="entry name" value="RNA_pol_sigma70"/>
</dbReference>